<organism evidence="2 3">
    <name type="scientific">Candidatus Limivivens merdigallinarum</name>
    <dbReference type="NCBI Taxonomy" id="2840859"/>
    <lineage>
        <taxon>Bacteria</taxon>
        <taxon>Bacillati</taxon>
        <taxon>Bacillota</taxon>
        <taxon>Clostridia</taxon>
        <taxon>Lachnospirales</taxon>
        <taxon>Lachnospiraceae</taxon>
        <taxon>Lachnospiraceae incertae sedis</taxon>
        <taxon>Candidatus Limivivens</taxon>
    </lineage>
</organism>
<dbReference type="AlphaFoldDB" id="A0A9D0ZVP5"/>
<dbReference type="PANTHER" id="PTHR45138:SF9">
    <property type="entry name" value="DIGUANYLATE CYCLASE DGCM-RELATED"/>
    <property type="match status" value="1"/>
</dbReference>
<protein>
    <submittedName>
        <fullName evidence="2">GGDEF domain-containing protein</fullName>
    </submittedName>
</protein>
<dbReference type="EMBL" id="DVFT01000053">
    <property type="protein sequence ID" value="HIQ95685.1"/>
    <property type="molecule type" value="Genomic_DNA"/>
</dbReference>
<gene>
    <name evidence="2" type="ORF">IAB26_03895</name>
</gene>
<dbReference type="Gene3D" id="3.30.450.20">
    <property type="entry name" value="PAS domain"/>
    <property type="match status" value="1"/>
</dbReference>
<dbReference type="Proteomes" id="UP000886886">
    <property type="component" value="Unassembled WGS sequence"/>
</dbReference>
<dbReference type="FunFam" id="3.30.70.270:FF:000001">
    <property type="entry name" value="Diguanylate cyclase domain protein"/>
    <property type="match status" value="1"/>
</dbReference>
<dbReference type="SUPFAM" id="SSF55073">
    <property type="entry name" value="Nucleotide cyclase"/>
    <property type="match status" value="1"/>
</dbReference>
<feature type="domain" description="GGDEF" evidence="1">
    <location>
        <begin position="164"/>
        <end position="297"/>
    </location>
</feature>
<dbReference type="InterPro" id="IPR029787">
    <property type="entry name" value="Nucleotide_cyclase"/>
</dbReference>
<evidence type="ECO:0000259" key="1">
    <source>
        <dbReference type="PROSITE" id="PS50887"/>
    </source>
</evidence>
<reference evidence="2" key="1">
    <citation type="submission" date="2020-10" db="EMBL/GenBank/DDBJ databases">
        <authorList>
            <person name="Gilroy R."/>
        </authorList>
    </citation>
    <scope>NUCLEOTIDE SEQUENCE</scope>
    <source>
        <strain evidence="2">ChiSjej3B21-11622</strain>
    </source>
</reference>
<evidence type="ECO:0000313" key="3">
    <source>
        <dbReference type="Proteomes" id="UP000886886"/>
    </source>
</evidence>
<comment type="caution">
    <text evidence="2">The sequence shown here is derived from an EMBL/GenBank/DDBJ whole genome shotgun (WGS) entry which is preliminary data.</text>
</comment>
<reference evidence="2" key="2">
    <citation type="journal article" date="2021" name="PeerJ">
        <title>Extensive microbial diversity within the chicken gut microbiome revealed by metagenomics and culture.</title>
        <authorList>
            <person name="Gilroy R."/>
            <person name="Ravi A."/>
            <person name="Getino M."/>
            <person name="Pursley I."/>
            <person name="Horton D.L."/>
            <person name="Alikhan N.F."/>
            <person name="Baker D."/>
            <person name="Gharbi K."/>
            <person name="Hall N."/>
            <person name="Watson M."/>
            <person name="Adriaenssens E.M."/>
            <person name="Foster-Nyarko E."/>
            <person name="Jarju S."/>
            <person name="Secka A."/>
            <person name="Antonio M."/>
            <person name="Oren A."/>
            <person name="Chaudhuri R.R."/>
            <person name="La Ragione R."/>
            <person name="Hildebrand F."/>
            <person name="Pallen M.J."/>
        </authorList>
    </citation>
    <scope>NUCLEOTIDE SEQUENCE</scope>
    <source>
        <strain evidence="2">ChiSjej3B21-11622</strain>
    </source>
</reference>
<dbReference type="InterPro" id="IPR035965">
    <property type="entry name" value="PAS-like_dom_sf"/>
</dbReference>
<sequence length="297" mass="34174">MRAVMSKMDERLTEEQLRNSALINLIDGIVFEYDVSKEILWLYTEEGEEIYEGYQAQIEPEVKRRIHPEDRDNLCRNILKGKEKAPIEFRNRIGRGGYGWYRLSALRLYDKGGRLWRIMGVLKNIDHEKQLLKDYQLDALTGAYNRRYLEGALHLYFRQKPPNAKCALLLLDIDNFKALNDTLGHAVGDEVLKDLVKLIRQSFRMNDDICRLGGDEFLIVMKNVYEDEVAVAKAKRLIGEFEEYAGQYGVSPPVTISIGIAIAEREEDLRQSIYGSADHALYEAKRQGKNTCCICTG</sequence>
<proteinExistence type="predicted"/>
<dbReference type="SMART" id="SM00267">
    <property type="entry name" value="GGDEF"/>
    <property type="match status" value="1"/>
</dbReference>
<dbReference type="Gene3D" id="3.30.70.270">
    <property type="match status" value="1"/>
</dbReference>
<name>A0A9D0ZVP5_9FIRM</name>
<dbReference type="NCBIfam" id="TIGR00254">
    <property type="entry name" value="GGDEF"/>
    <property type="match status" value="1"/>
</dbReference>
<dbReference type="GO" id="GO:0052621">
    <property type="term" value="F:diguanylate cyclase activity"/>
    <property type="evidence" value="ECO:0007669"/>
    <property type="project" value="TreeGrafter"/>
</dbReference>
<dbReference type="InterPro" id="IPR050469">
    <property type="entry name" value="Diguanylate_Cyclase"/>
</dbReference>
<dbReference type="InterPro" id="IPR043128">
    <property type="entry name" value="Rev_trsase/Diguanyl_cyclase"/>
</dbReference>
<dbReference type="CDD" id="cd01949">
    <property type="entry name" value="GGDEF"/>
    <property type="match status" value="1"/>
</dbReference>
<evidence type="ECO:0000313" key="2">
    <source>
        <dbReference type="EMBL" id="HIQ95685.1"/>
    </source>
</evidence>
<dbReference type="PANTHER" id="PTHR45138">
    <property type="entry name" value="REGULATORY COMPONENTS OF SENSORY TRANSDUCTION SYSTEM"/>
    <property type="match status" value="1"/>
</dbReference>
<accession>A0A9D0ZVP5</accession>
<dbReference type="InterPro" id="IPR000160">
    <property type="entry name" value="GGDEF_dom"/>
</dbReference>
<dbReference type="Pfam" id="PF00990">
    <property type="entry name" value="GGDEF"/>
    <property type="match status" value="1"/>
</dbReference>
<dbReference type="SUPFAM" id="SSF55785">
    <property type="entry name" value="PYP-like sensor domain (PAS domain)"/>
    <property type="match status" value="1"/>
</dbReference>
<dbReference type="PROSITE" id="PS50887">
    <property type="entry name" value="GGDEF"/>
    <property type="match status" value="1"/>
</dbReference>